<dbReference type="PANTHER" id="PTHR33112">
    <property type="entry name" value="DOMAIN PROTEIN, PUTATIVE-RELATED"/>
    <property type="match status" value="1"/>
</dbReference>
<sequence length="558" mass="63558">MFGSSSVQRKSAVYCSQLCMGSGRNAPNTTDNIEHLQKPGSLLLEYAQPIPRTIADAMHLALQLGCPYFWTDCLCIVQNDNVTKGQFIKAMALIYAQSYLTIIAGEGQDGNFGIPGINGCTKPRDIICRYLEFPGCVMSTEHIVDFMHQTECRGTVWQSRGWTFQEAFFSRRLLILNGTATFICENFESQEWQFIAHGHSRSSISQDIEDKAYPGYISDIPTWPSLKQLAHVVMSYNKRNLTFNDDIVAAFSGIATIMQQAFYTGFHFGVPELFFDAALLWEADKRSSEPLRQRKPRNSKLPSWSWMNAKGSLSLDLWLCFGNDFYNDVKNCSNKYELKPLVRWQKRASGTRALRALKVIEYPSSRDQSGMPPGWTAHTELKGRTLYSHSSDCSGQMYPYPFPIPDKDAKPHLNSDAVDYEPILEFTADRAWLDKVEAVAIHPGLEYRMSGAYNLRDKNGKWVGGLSSDRMGICEQEKEHCELIAISKARFCGNTNFSLWEWDLDEHPSGDQVEPDCSFYNVIWIRREEGRCFRKGIGRVLADDWERLHLERIHVELG</sequence>
<feature type="domain" description="Heterokaryon incompatibility" evidence="1">
    <location>
        <begin position="45"/>
        <end position="166"/>
    </location>
</feature>
<protein>
    <submittedName>
        <fullName evidence="2">HET-domain-containing protein</fullName>
    </submittedName>
</protein>
<evidence type="ECO:0000313" key="3">
    <source>
        <dbReference type="Proteomes" id="UP001149165"/>
    </source>
</evidence>
<dbReference type="Proteomes" id="UP001149165">
    <property type="component" value="Unassembled WGS sequence"/>
</dbReference>
<proteinExistence type="predicted"/>
<comment type="caution">
    <text evidence="2">The sequence shown here is derived from an EMBL/GenBank/DDBJ whole genome shotgun (WGS) entry which is preliminary data.</text>
</comment>
<evidence type="ECO:0000313" key="2">
    <source>
        <dbReference type="EMBL" id="KAJ5097523.1"/>
    </source>
</evidence>
<dbReference type="AlphaFoldDB" id="A0A9W9FC80"/>
<dbReference type="OrthoDB" id="5135333at2759"/>
<keyword evidence="3" id="KW-1185">Reference proteome</keyword>
<dbReference type="PANTHER" id="PTHR33112:SF1">
    <property type="entry name" value="HETEROKARYON INCOMPATIBILITY DOMAIN-CONTAINING PROTEIN"/>
    <property type="match status" value="1"/>
</dbReference>
<evidence type="ECO:0000259" key="1">
    <source>
        <dbReference type="Pfam" id="PF06985"/>
    </source>
</evidence>
<reference evidence="2" key="1">
    <citation type="submission" date="2022-11" db="EMBL/GenBank/DDBJ databases">
        <authorList>
            <person name="Petersen C."/>
        </authorList>
    </citation>
    <scope>NUCLEOTIDE SEQUENCE</scope>
    <source>
        <strain evidence="2">IBT 30069</strain>
    </source>
</reference>
<reference evidence="2" key="2">
    <citation type="journal article" date="2023" name="IMA Fungus">
        <title>Comparative genomic study of the Penicillium genus elucidates a diverse pangenome and 15 lateral gene transfer events.</title>
        <authorList>
            <person name="Petersen C."/>
            <person name="Sorensen T."/>
            <person name="Nielsen M.R."/>
            <person name="Sondergaard T.E."/>
            <person name="Sorensen J.L."/>
            <person name="Fitzpatrick D.A."/>
            <person name="Frisvad J.C."/>
            <person name="Nielsen K.L."/>
        </authorList>
    </citation>
    <scope>NUCLEOTIDE SEQUENCE</scope>
    <source>
        <strain evidence="2">IBT 30069</strain>
    </source>
</reference>
<name>A0A9W9FC80_9EURO</name>
<organism evidence="2 3">
    <name type="scientific">Penicillium angulare</name>
    <dbReference type="NCBI Taxonomy" id="116970"/>
    <lineage>
        <taxon>Eukaryota</taxon>
        <taxon>Fungi</taxon>
        <taxon>Dikarya</taxon>
        <taxon>Ascomycota</taxon>
        <taxon>Pezizomycotina</taxon>
        <taxon>Eurotiomycetes</taxon>
        <taxon>Eurotiomycetidae</taxon>
        <taxon>Eurotiales</taxon>
        <taxon>Aspergillaceae</taxon>
        <taxon>Penicillium</taxon>
    </lineage>
</organism>
<gene>
    <name evidence="2" type="ORF">N7456_008244</name>
</gene>
<dbReference type="InterPro" id="IPR010730">
    <property type="entry name" value="HET"/>
</dbReference>
<dbReference type="EMBL" id="JAPQKH010000005">
    <property type="protein sequence ID" value="KAJ5097523.1"/>
    <property type="molecule type" value="Genomic_DNA"/>
</dbReference>
<dbReference type="Pfam" id="PF06985">
    <property type="entry name" value="HET"/>
    <property type="match status" value="1"/>
</dbReference>
<accession>A0A9W9FC80</accession>